<evidence type="ECO:0000313" key="2">
    <source>
        <dbReference type="EMBL" id="SIO03971.1"/>
    </source>
</evidence>
<dbReference type="InterPro" id="IPR036653">
    <property type="entry name" value="CinA-like_C"/>
</dbReference>
<gene>
    <name evidence="2" type="ORF">SAMN05443662_1241</name>
</gene>
<accession>A0A1N6G960</accession>
<keyword evidence="3" id="KW-1185">Reference proteome</keyword>
<reference evidence="2 3" key="1">
    <citation type="submission" date="2016-11" db="EMBL/GenBank/DDBJ databases">
        <authorList>
            <person name="Jaros S."/>
            <person name="Januszkiewicz K."/>
            <person name="Wedrychowicz H."/>
        </authorList>
    </citation>
    <scope>NUCLEOTIDE SEQUENCE [LARGE SCALE GENOMIC DNA]</scope>
    <source>
        <strain evidence="2 3">DSM 17737</strain>
    </source>
</reference>
<feature type="domain" description="CinA C-terminal" evidence="1">
    <location>
        <begin position="3"/>
        <end position="153"/>
    </location>
</feature>
<dbReference type="STRING" id="364032.SAMN05443662_1241"/>
<name>A0A1N6G960_9GAMM</name>
<dbReference type="OrthoDB" id="9801454at2"/>
<dbReference type="NCBIfam" id="TIGR00199">
    <property type="entry name" value="PncC_domain"/>
    <property type="match status" value="1"/>
</dbReference>
<organism evidence="2 3">
    <name type="scientific">Sulfurivirga caldicuralii</name>
    <dbReference type="NCBI Taxonomy" id="364032"/>
    <lineage>
        <taxon>Bacteria</taxon>
        <taxon>Pseudomonadati</taxon>
        <taxon>Pseudomonadota</taxon>
        <taxon>Gammaproteobacteria</taxon>
        <taxon>Thiotrichales</taxon>
        <taxon>Piscirickettsiaceae</taxon>
        <taxon>Sulfurivirga</taxon>
    </lineage>
</organism>
<dbReference type="Pfam" id="PF02464">
    <property type="entry name" value="CinA"/>
    <property type="match status" value="1"/>
</dbReference>
<dbReference type="Proteomes" id="UP000198461">
    <property type="component" value="Unassembled WGS sequence"/>
</dbReference>
<dbReference type="SUPFAM" id="SSF142433">
    <property type="entry name" value="CinA-like"/>
    <property type="match status" value="1"/>
</dbReference>
<dbReference type="InterPro" id="IPR008136">
    <property type="entry name" value="CinA_C"/>
</dbReference>
<dbReference type="EMBL" id="FSRE01000003">
    <property type="protein sequence ID" value="SIO03971.1"/>
    <property type="molecule type" value="Genomic_DNA"/>
</dbReference>
<evidence type="ECO:0000313" key="3">
    <source>
        <dbReference type="Proteomes" id="UP000198461"/>
    </source>
</evidence>
<evidence type="ECO:0000259" key="1">
    <source>
        <dbReference type="Pfam" id="PF02464"/>
    </source>
</evidence>
<proteinExistence type="predicted"/>
<sequence length="159" mass="16910">MDALVETLAHRLTAHEWMLVTAESCTGGLIAKRCTDRPGSSSWFFGGFVTYANEAKMRWLGVEDATLRLHGAVSEQTVREMAAGALRRSDAHIAVAVSGIAGPGGGTPDKPVGTVWIGWATLSGTTEAQCYHFDGERAAVREQAARAALVGVVHMIEKS</sequence>
<dbReference type="AlphaFoldDB" id="A0A1N6G960"/>
<dbReference type="RefSeq" id="WP_084188276.1">
    <property type="nucleotide sequence ID" value="NZ_FSRE01000003.1"/>
</dbReference>
<dbReference type="Gene3D" id="3.90.950.20">
    <property type="entry name" value="CinA-like"/>
    <property type="match status" value="1"/>
</dbReference>
<protein>
    <submittedName>
        <fullName evidence="2">Nicotinamide-nucleotide amidase</fullName>
    </submittedName>
</protein>